<dbReference type="GO" id="GO:0005886">
    <property type="term" value="C:plasma membrane"/>
    <property type="evidence" value="ECO:0007669"/>
    <property type="project" value="TreeGrafter"/>
</dbReference>
<dbReference type="PANTHER" id="PTHR24416">
    <property type="entry name" value="TYROSINE-PROTEIN KINASE RECEPTOR"/>
    <property type="match status" value="1"/>
</dbReference>
<dbReference type="PROSITE" id="PS50011">
    <property type="entry name" value="PROTEIN_KINASE_DOM"/>
    <property type="match status" value="1"/>
</dbReference>
<evidence type="ECO:0000256" key="8">
    <source>
        <dbReference type="ARBA" id="ARBA00051243"/>
    </source>
</evidence>
<dbReference type="PANTHER" id="PTHR24416:SF564">
    <property type="entry name" value="MACROPHAGE-STIMULATING PROTEIN RECEPTOR"/>
    <property type="match status" value="1"/>
</dbReference>
<evidence type="ECO:0000256" key="1">
    <source>
        <dbReference type="ARBA" id="ARBA00004167"/>
    </source>
</evidence>
<dbReference type="InterPro" id="IPR000719">
    <property type="entry name" value="Prot_kinase_dom"/>
</dbReference>
<keyword evidence="11" id="KW-0812">Transmembrane</keyword>
<dbReference type="GO" id="GO:0007399">
    <property type="term" value="P:nervous system development"/>
    <property type="evidence" value="ECO:0007669"/>
    <property type="project" value="TreeGrafter"/>
</dbReference>
<keyword evidence="7" id="KW-0829">Tyrosine-protein kinase</keyword>
<feature type="compositionally biased region" description="Polar residues" evidence="10">
    <location>
        <begin position="85"/>
        <end position="96"/>
    </location>
</feature>
<reference evidence="13" key="1">
    <citation type="journal article" date="2023" name="Mol. Biol. Evol.">
        <title>Third-Generation Sequencing Reveals the Adaptive Role of the Epigenome in Three Deep-Sea Polychaetes.</title>
        <authorList>
            <person name="Perez M."/>
            <person name="Aroh O."/>
            <person name="Sun Y."/>
            <person name="Lan Y."/>
            <person name="Juniper S.K."/>
            <person name="Young C.R."/>
            <person name="Angers B."/>
            <person name="Qian P.Y."/>
        </authorList>
    </citation>
    <scope>NUCLEOTIDE SEQUENCE</scope>
    <source>
        <strain evidence="13">P08H-3</strain>
    </source>
</reference>
<evidence type="ECO:0000256" key="2">
    <source>
        <dbReference type="ARBA" id="ARBA00022553"/>
    </source>
</evidence>
<dbReference type="AlphaFoldDB" id="A0AAD9JW90"/>
<comment type="subcellular location">
    <subcellularLocation>
        <location evidence="1">Membrane</location>
        <topology evidence="1">Single-pass membrane protein</topology>
    </subcellularLocation>
</comment>
<dbReference type="InterPro" id="IPR011009">
    <property type="entry name" value="Kinase-like_dom_sf"/>
</dbReference>
<evidence type="ECO:0000313" key="13">
    <source>
        <dbReference type="EMBL" id="KAK2159981.1"/>
    </source>
</evidence>
<evidence type="ECO:0000256" key="11">
    <source>
        <dbReference type="SAM" id="Phobius"/>
    </source>
</evidence>
<feature type="region of interest" description="Disordered" evidence="10">
    <location>
        <begin position="84"/>
        <end position="103"/>
    </location>
</feature>
<dbReference type="PRINTS" id="PR00109">
    <property type="entry name" value="TYRKINASE"/>
</dbReference>
<evidence type="ECO:0000256" key="7">
    <source>
        <dbReference type="ARBA" id="ARBA00023137"/>
    </source>
</evidence>
<dbReference type="InterPro" id="IPR017441">
    <property type="entry name" value="Protein_kinase_ATP_BS"/>
</dbReference>
<evidence type="ECO:0000259" key="12">
    <source>
        <dbReference type="PROSITE" id="PS50011"/>
    </source>
</evidence>
<dbReference type="EMBL" id="JAODUP010000142">
    <property type="protein sequence ID" value="KAK2159981.1"/>
    <property type="molecule type" value="Genomic_DNA"/>
</dbReference>
<evidence type="ECO:0000256" key="6">
    <source>
        <dbReference type="ARBA" id="ARBA00022840"/>
    </source>
</evidence>
<dbReference type="SUPFAM" id="SSF56112">
    <property type="entry name" value="Protein kinase-like (PK-like)"/>
    <property type="match status" value="1"/>
</dbReference>
<keyword evidence="2" id="KW-0597">Phosphoprotein</keyword>
<name>A0AAD9JW90_9ANNE</name>
<dbReference type="InterPro" id="IPR001245">
    <property type="entry name" value="Ser-Thr/Tyr_kinase_cat_dom"/>
</dbReference>
<feature type="domain" description="Protein kinase" evidence="12">
    <location>
        <begin position="171"/>
        <end position="443"/>
    </location>
</feature>
<sequence>MNSTTTEPEEKPLLDFDDSKVLFSFIGGGFALLVIIILALWCAFCPGNRRRRRRPVPMPKQPVLVPVVINEGGMATVLTIDRRQQQPSRVPNNSNTKGRRKVNRRKVQISALENKPMVNVNKYVEFEVPPPATCQKVDPIGVDPKLEEMATYITRKVTKVLQSINIEPERIQKQLQIGSGRFGVVYKGILTGADKTQTRQVALKTLAGDMQNDQGLEEFMDEIMKMANFKHPNVMQLLGLTTMDDKLHIVLPFMENGDLKTYISSNKKKFNVSDLLGMAFQVTKGMDYLGKQNLIHGDLAARNCMVGKNIRVKVADFGLSRQLYQSEYYTSQEPSSCPRPIRWMAIECIVENRYSVKSDVWSFGILLWELMTRGDRPYYDTNSNADVISMVRNGYRLSCPKYCADEIYELMRKCWDEDPNNRPNFTDIGKMIQLTVDTTDDYLRPKEEMEP</sequence>
<dbReference type="Gene3D" id="1.10.510.10">
    <property type="entry name" value="Transferase(Phosphotransferase) domain 1"/>
    <property type="match status" value="1"/>
</dbReference>
<comment type="catalytic activity">
    <reaction evidence="8">
        <text>L-tyrosyl-[protein] + ATP = O-phospho-L-tyrosyl-[protein] + ADP + H(+)</text>
        <dbReference type="Rhea" id="RHEA:10596"/>
        <dbReference type="Rhea" id="RHEA-COMP:10136"/>
        <dbReference type="Rhea" id="RHEA-COMP:20101"/>
        <dbReference type="ChEBI" id="CHEBI:15378"/>
        <dbReference type="ChEBI" id="CHEBI:30616"/>
        <dbReference type="ChEBI" id="CHEBI:46858"/>
        <dbReference type="ChEBI" id="CHEBI:61978"/>
        <dbReference type="ChEBI" id="CHEBI:456216"/>
        <dbReference type="EC" id="2.7.10.1"/>
    </reaction>
</comment>
<dbReference type="GO" id="GO:0007169">
    <property type="term" value="P:cell surface receptor protein tyrosine kinase signaling pathway"/>
    <property type="evidence" value="ECO:0007669"/>
    <property type="project" value="TreeGrafter"/>
</dbReference>
<dbReference type="GO" id="GO:0005524">
    <property type="term" value="F:ATP binding"/>
    <property type="evidence" value="ECO:0007669"/>
    <property type="project" value="UniProtKB-UniRule"/>
</dbReference>
<accession>A0AAD9JW90</accession>
<dbReference type="CDD" id="cd00192">
    <property type="entry name" value="PTKc"/>
    <property type="match status" value="1"/>
</dbReference>
<evidence type="ECO:0000256" key="5">
    <source>
        <dbReference type="ARBA" id="ARBA00022777"/>
    </source>
</evidence>
<keyword evidence="5" id="KW-0418">Kinase</keyword>
<keyword evidence="6 9" id="KW-0067">ATP-binding</keyword>
<evidence type="ECO:0000256" key="3">
    <source>
        <dbReference type="ARBA" id="ARBA00022679"/>
    </source>
</evidence>
<dbReference type="InterPro" id="IPR050122">
    <property type="entry name" value="RTK"/>
</dbReference>
<proteinExistence type="predicted"/>
<comment type="caution">
    <text evidence="13">The sequence shown here is derived from an EMBL/GenBank/DDBJ whole genome shotgun (WGS) entry which is preliminary data.</text>
</comment>
<dbReference type="Proteomes" id="UP001208570">
    <property type="component" value="Unassembled WGS sequence"/>
</dbReference>
<dbReference type="GO" id="GO:0016477">
    <property type="term" value="P:cell migration"/>
    <property type="evidence" value="ECO:0007669"/>
    <property type="project" value="TreeGrafter"/>
</dbReference>
<organism evidence="13 14">
    <name type="scientific">Paralvinella palmiformis</name>
    <dbReference type="NCBI Taxonomy" id="53620"/>
    <lineage>
        <taxon>Eukaryota</taxon>
        <taxon>Metazoa</taxon>
        <taxon>Spiralia</taxon>
        <taxon>Lophotrochozoa</taxon>
        <taxon>Annelida</taxon>
        <taxon>Polychaeta</taxon>
        <taxon>Sedentaria</taxon>
        <taxon>Canalipalpata</taxon>
        <taxon>Terebellida</taxon>
        <taxon>Terebelliformia</taxon>
        <taxon>Alvinellidae</taxon>
        <taxon>Paralvinella</taxon>
    </lineage>
</organism>
<keyword evidence="11" id="KW-0472">Membrane</keyword>
<feature type="transmembrane region" description="Helical" evidence="11">
    <location>
        <begin position="21"/>
        <end position="44"/>
    </location>
</feature>
<gene>
    <name evidence="13" type="ORF">LSH36_142g03004</name>
</gene>
<keyword evidence="11" id="KW-1133">Transmembrane helix</keyword>
<dbReference type="FunFam" id="1.10.510.10:FF:000554">
    <property type="entry name" value="Predicted protein"/>
    <property type="match status" value="1"/>
</dbReference>
<evidence type="ECO:0000313" key="14">
    <source>
        <dbReference type="Proteomes" id="UP001208570"/>
    </source>
</evidence>
<evidence type="ECO:0000256" key="9">
    <source>
        <dbReference type="PROSITE-ProRule" id="PRU10141"/>
    </source>
</evidence>
<evidence type="ECO:0000256" key="10">
    <source>
        <dbReference type="SAM" id="MobiDB-lite"/>
    </source>
</evidence>
<protein>
    <recommendedName>
        <fullName evidence="12">Protein kinase domain-containing protein</fullName>
    </recommendedName>
</protein>
<evidence type="ECO:0000256" key="4">
    <source>
        <dbReference type="ARBA" id="ARBA00022741"/>
    </source>
</evidence>
<keyword evidence="14" id="KW-1185">Reference proteome</keyword>
<keyword evidence="4 9" id="KW-0547">Nucleotide-binding</keyword>
<dbReference type="InterPro" id="IPR008266">
    <property type="entry name" value="Tyr_kinase_AS"/>
</dbReference>
<dbReference type="GO" id="GO:0004714">
    <property type="term" value="F:transmembrane receptor protein tyrosine kinase activity"/>
    <property type="evidence" value="ECO:0007669"/>
    <property type="project" value="UniProtKB-EC"/>
</dbReference>
<dbReference type="Pfam" id="PF07714">
    <property type="entry name" value="PK_Tyr_Ser-Thr"/>
    <property type="match status" value="1"/>
</dbReference>
<dbReference type="PROSITE" id="PS00107">
    <property type="entry name" value="PROTEIN_KINASE_ATP"/>
    <property type="match status" value="1"/>
</dbReference>
<feature type="binding site" evidence="9">
    <location>
        <position position="204"/>
    </location>
    <ligand>
        <name>ATP</name>
        <dbReference type="ChEBI" id="CHEBI:30616"/>
    </ligand>
</feature>
<dbReference type="PROSITE" id="PS00109">
    <property type="entry name" value="PROTEIN_KINASE_TYR"/>
    <property type="match status" value="1"/>
</dbReference>
<dbReference type="GO" id="GO:0043235">
    <property type="term" value="C:receptor complex"/>
    <property type="evidence" value="ECO:0007669"/>
    <property type="project" value="TreeGrafter"/>
</dbReference>
<keyword evidence="3" id="KW-0808">Transferase</keyword>